<comment type="caution">
    <text evidence="1">The sequence shown here is derived from an EMBL/GenBank/DDBJ whole genome shotgun (WGS) entry which is preliminary data.</text>
</comment>
<evidence type="ECO:0000313" key="1">
    <source>
        <dbReference type="EMBL" id="KAK8213520.1"/>
    </source>
</evidence>
<gene>
    <name evidence="1" type="ORF">M8818_002822</name>
</gene>
<evidence type="ECO:0000313" key="2">
    <source>
        <dbReference type="Proteomes" id="UP001320706"/>
    </source>
</evidence>
<dbReference type="EMBL" id="JAMKPW020000011">
    <property type="protein sequence ID" value="KAK8213520.1"/>
    <property type="molecule type" value="Genomic_DNA"/>
</dbReference>
<reference evidence="1" key="1">
    <citation type="submission" date="2024-02" db="EMBL/GenBank/DDBJ databases">
        <title>Metagenome Assembled Genome of Zalaria obscura JY119.</title>
        <authorList>
            <person name="Vighnesh L."/>
            <person name="Jagadeeshwari U."/>
            <person name="Venkata Ramana C."/>
            <person name="Sasikala C."/>
        </authorList>
    </citation>
    <scope>NUCLEOTIDE SEQUENCE</scope>
    <source>
        <strain evidence="1">JY119</strain>
    </source>
</reference>
<keyword evidence="2" id="KW-1185">Reference proteome</keyword>
<sequence length="187" mass="20714">MSVKAAIQAQDRGERMISASVCTMVRAAVEVIAFQVVEELLREVVFALLIINKAGGLVYNRTFSSGLQKLTSNDYLILAGTFHGIHAISRSLSPVPPPAPQPGSRNPQATGIQSLESSHFRLTCFQTVTGTKFLLFTSPEQPNTETVVRRCYEIYAEFVMGNPFYSLEMPVRVEKFDRALAAYLIRP</sequence>
<organism evidence="1 2">
    <name type="scientific">Zalaria obscura</name>
    <dbReference type="NCBI Taxonomy" id="2024903"/>
    <lineage>
        <taxon>Eukaryota</taxon>
        <taxon>Fungi</taxon>
        <taxon>Dikarya</taxon>
        <taxon>Ascomycota</taxon>
        <taxon>Pezizomycotina</taxon>
        <taxon>Dothideomycetes</taxon>
        <taxon>Dothideomycetidae</taxon>
        <taxon>Dothideales</taxon>
        <taxon>Zalariaceae</taxon>
        <taxon>Zalaria</taxon>
    </lineage>
</organism>
<name>A0ACC3SHZ7_9PEZI</name>
<proteinExistence type="predicted"/>
<protein>
    <submittedName>
        <fullName evidence="1">Uncharacterized protein</fullName>
    </submittedName>
</protein>
<accession>A0ACC3SHZ7</accession>
<dbReference type="Proteomes" id="UP001320706">
    <property type="component" value="Unassembled WGS sequence"/>
</dbReference>